<protein>
    <submittedName>
        <fullName evidence="2">Glycosyltransferase involved in cell wall biosynthesis</fullName>
    </submittedName>
</protein>
<dbReference type="Gene3D" id="3.40.50.2000">
    <property type="entry name" value="Glycogen Phosphorylase B"/>
    <property type="match status" value="2"/>
</dbReference>
<keyword evidence="2" id="KW-0808">Transferase</keyword>
<dbReference type="Proteomes" id="UP000253426">
    <property type="component" value="Unassembled WGS sequence"/>
</dbReference>
<evidence type="ECO:0000259" key="1">
    <source>
        <dbReference type="Pfam" id="PF13439"/>
    </source>
</evidence>
<evidence type="ECO:0000313" key="3">
    <source>
        <dbReference type="Proteomes" id="UP000253426"/>
    </source>
</evidence>
<dbReference type="SUPFAM" id="SSF53756">
    <property type="entry name" value="UDP-Glycosyltransferase/glycogen phosphorylase"/>
    <property type="match status" value="1"/>
</dbReference>
<name>A0A366HQW2_9BACT</name>
<dbReference type="GO" id="GO:0016757">
    <property type="term" value="F:glycosyltransferase activity"/>
    <property type="evidence" value="ECO:0007669"/>
    <property type="project" value="UniProtKB-ARBA"/>
</dbReference>
<sequence length="425" mass="46589">MPHTEIHTAILPALRQGTLQGMSSQFPKLLYFGDVPVESSYHGSALLYRLLEDYPRDRLMLLECAPAPSVPGRRLPDATYEHLPAGPLVTRLRHSRLHRWAGMYLIYTQGRLVRRATSQLGSFKPDAVLTVAHDYAWLAAAHFARQRGLHLHLIVHDDWPSATPVLPAIRPMLHRRFGQIYGQAASRLCVSPTMESEYMRRYGVPGAVLYPSRASDLISFDSPPPPPPPGKRPFCVGYAGSLVSPSYVKTLRLLAGALEEIGGRLHLYGPFSTEDATLMGLNRANVAIRGLIPSKAIVHMLREECDALVVPMSFDPEELEPMRLNFPSKLTDCSATGLPILVVGPPATSAVQWADEHPGVALTVTRNVPELILEAVKTLASDPELRMKLGRTAAEVGARQFSAAAAQHKFQDALLGAHNGSTHVN</sequence>
<dbReference type="OrthoDB" id="8481352at2"/>
<accession>A0A366HQW2</accession>
<reference evidence="2 3" key="1">
    <citation type="submission" date="2018-06" db="EMBL/GenBank/DDBJ databases">
        <title>Genomic Encyclopedia of Type Strains, Phase IV (KMG-IV): sequencing the most valuable type-strain genomes for metagenomic binning, comparative biology and taxonomic classification.</title>
        <authorList>
            <person name="Goeker M."/>
        </authorList>
    </citation>
    <scope>NUCLEOTIDE SEQUENCE [LARGE SCALE GENOMIC DNA]</scope>
    <source>
        <strain evidence="2 3">DSM 25532</strain>
    </source>
</reference>
<keyword evidence="3" id="KW-1185">Reference proteome</keyword>
<dbReference type="InterPro" id="IPR028098">
    <property type="entry name" value="Glyco_trans_4-like_N"/>
</dbReference>
<proteinExistence type="predicted"/>
<dbReference type="EMBL" id="QNRR01000003">
    <property type="protein sequence ID" value="RBP45313.1"/>
    <property type="molecule type" value="Genomic_DNA"/>
</dbReference>
<feature type="domain" description="Glycosyltransferase subfamily 4-like N-terminal" evidence="1">
    <location>
        <begin position="96"/>
        <end position="206"/>
    </location>
</feature>
<evidence type="ECO:0000313" key="2">
    <source>
        <dbReference type="EMBL" id="RBP45313.1"/>
    </source>
</evidence>
<comment type="caution">
    <text evidence="2">The sequence shown here is derived from an EMBL/GenBank/DDBJ whole genome shotgun (WGS) entry which is preliminary data.</text>
</comment>
<dbReference type="Pfam" id="PF13439">
    <property type="entry name" value="Glyco_transf_4"/>
    <property type="match status" value="1"/>
</dbReference>
<gene>
    <name evidence="2" type="ORF">DES53_103311</name>
</gene>
<organism evidence="2 3">
    <name type="scientific">Roseimicrobium gellanilyticum</name>
    <dbReference type="NCBI Taxonomy" id="748857"/>
    <lineage>
        <taxon>Bacteria</taxon>
        <taxon>Pseudomonadati</taxon>
        <taxon>Verrucomicrobiota</taxon>
        <taxon>Verrucomicrobiia</taxon>
        <taxon>Verrucomicrobiales</taxon>
        <taxon>Verrucomicrobiaceae</taxon>
        <taxon>Roseimicrobium</taxon>
    </lineage>
</organism>
<dbReference type="AlphaFoldDB" id="A0A366HQW2"/>